<organism evidence="2 3">
    <name type="scientific">Virgibacillus phasianinus</name>
    <dbReference type="NCBI Taxonomy" id="2017483"/>
    <lineage>
        <taxon>Bacteria</taxon>
        <taxon>Bacillati</taxon>
        <taxon>Bacillota</taxon>
        <taxon>Bacilli</taxon>
        <taxon>Bacillales</taxon>
        <taxon>Bacillaceae</taxon>
        <taxon>Virgibacillus</taxon>
    </lineage>
</organism>
<dbReference type="EMBL" id="CP022315">
    <property type="protein sequence ID" value="ASK63770.1"/>
    <property type="molecule type" value="Genomic_DNA"/>
</dbReference>
<dbReference type="Pfam" id="PF14179">
    <property type="entry name" value="YppG"/>
    <property type="match status" value="1"/>
</dbReference>
<dbReference type="InterPro" id="IPR025555">
    <property type="entry name" value="YppG"/>
</dbReference>
<accession>A0A220U6Q1</accession>
<proteinExistence type="predicted"/>
<evidence type="ECO:0008006" key="4">
    <source>
        <dbReference type="Google" id="ProtNLM"/>
    </source>
</evidence>
<reference evidence="2 3" key="1">
    <citation type="submission" date="2017-07" db="EMBL/GenBank/DDBJ databases">
        <title>Virgibacillus sp. LM2416.</title>
        <authorList>
            <person name="Tak E.J."/>
            <person name="Bae J.-W."/>
        </authorList>
    </citation>
    <scope>NUCLEOTIDE SEQUENCE [LARGE SCALE GENOMIC DNA]</scope>
    <source>
        <strain evidence="2 3">LM2416</strain>
    </source>
</reference>
<keyword evidence="3" id="KW-1185">Reference proteome</keyword>
<evidence type="ECO:0000313" key="2">
    <source>
        <dbReference type="EMBL" id="ASK63770.1"/>
    </source>
</evidence>
<protein>
    <recommendedName>
        <fullName evidence="4">YppG-like protein</fullName>
    </recommendedName>
</protein>
<gene>
    <name evidence="2" type="ORF">CFK37_17200</name>
</gene>
<evidence type="ECO:0000313" key="3">
    <source>
        <dbReference type="Proteomes" id="UP000198312"/>
    </source>
</evidence>
<feature type="region of interest" description="Disordered" evidence="1">
    <location>
        <begin position="1"/>
        <end position="34"/>
    </location>
</feature>
<dbReference type="Proteomes" id="UP000198312">
    <property type="component" value="Chromosome"/>
</dbReference>
<name>A0A220U6Q1_9BACI</name>
<dbReference type="RefSeq" id="WP_089063029.1">
    <property type="nucleotide sequence ID" value="NZ_CP022315.1"/>
</dbReference>
<sequence>MLMFPDRIRQRRPMPPFSPARNRPYSHGRPSKTNLLSAFRGADGKFDLNKISETAQQMNSIYKQVSPYITKFIKK</sequence>
<dbReference type="KEGG" id="vil:CFK37_17200"/>
<dbReference type="AlphaFoldDB" id="A0A220U6Q1"/>
<evidence type="ECO:0000256" key="1">
    <source>
        <dbReference type="SAM" id="MobiDB-lite"/>
    </source>
</evidence>